<keyword evidence="3" id="KW-1185">Reference proteome</keyword>
<evidence type="ECO:0000256" key="1">
    <source>
        <dbReference type="SAM" id="Phobius"/>
    </source>
</evidence>
<keyword evidence="1" id="KW-0472">Membrane</keyword>
<gene>
    <name evidence="2" type="ORF">TEOVI_000140800</name>
</gene>
<dbReference type="VEuPathDB" id="TriTrypDB:TEOVI_000140800"/>
<protein>
    <recommendedName>
        <fullName evidence="4">Transmembrane protein</fullName>
    </recommendedName>
</protein>
<dbReference type="EMBL" id="CZPT02001311">
    <property type="protein sequence ID" value="SCU69839.1"/>
    <property type="molecule type" value="Genomic_DNA"/>
</dbReference>
<name>A0A1G4ICF9_TRYEQ</name>
<reference evidence="2" key="1">
    <citation type="submission" date="2016-09" db="EMBL/GenBank/DDBJ databases">
        <authorList>
            <person name="Hebert L."/>
            <person name="Moumen B."/>
        </authorList>
    </citation>
    <scope>NUCLEOTIDE SEQUENCE [LARGE SCALE GENOMIC DNA]</scope>
    <source>
        <strain evidence="2">OVI</strain>
    </source>
</reference>
<evidence type="ECO:0008006" key="4">
    <source>
        <dbReference type="Google" id="ProtNLM"/>
    </source>
</evidence>
<dbReference type="Proteomes" id="UP000195570">
    <property type="component" value="Unassembled WGS sequence"/>
</dbReference>
<keyword evidence="1" id="KW-1133">Transmembrane helix</keyword>
<dbReference type="AlphaFoldDB" id="A0A1G4ICF9"/>
<comment type="caution">
    <text evidence="2">The sequence shown here is derived from an EMBL/GenBank/DDBJ whole genome shotgun (WGS) entry which is preliminary data.</text>
</comment>
<evidence type="ECO:0000313" key="2">
    <source>
        <dbReference type="EMBL" id="SCU69839.1"/>
    </source>
</evidence>
<organism evidence="2 3">
    <name type="scientific">Trypanosoma equiperdum</name>
    <dbReference type="NCBI Taxonomy" id="5694"/>
    <lineage>
        <taxon>Eukaryota</taxon>
        <taxon>Discoba</taxon>
        <taxon>Euglenozoa</taxon>
        <taxon>Kinetoplastea</taxon>
        <taxon>Metakinetoplastina</taxon>
        <taxon>Trypanosomatida</taxon>
        <taxon>Trypanosomatidae</taxon>
        <taxon>Trypanosoma</taxon>
    </lineage>
</organism>
<dbReference type="RefSeq" id="XP_067080740.1">
    <property type="nucleotide sequence ID" value="XM_067224639.1"/>
</dbReference>
<sequence>MLRIRRTAFSFLGGFAIADFYVNCTNLDDIQNELGVQGVERVASPNYFSWIFRSTPVKPQQPAFGSTLREDVELLFQKSPLSGAALVFTAVSLGGIWSLLGSCAAVVLDGDEGSERYDALKRWLNG</sequence>
<keyword evidence="1" id="KW-0812">Transmembrane</keyword>
<evidence type="ECO:0000313" key="3">
    <source>
        <dbReference type="Proteomes" id="UP000195570"/>
    </source>
</evidence>
<feature type="transmembrane region" description="Helical" evidence="1">
    <location>
        <begin position="84"/>
        <end position="108"/>
    </location>
</feature>
<proteinExistence type="predicted"/>
<accession>A0A1G4ICF9</accession>
<dbReference type="GeneID" id="92375348"/>